<protein>
    <submittedName>
        <fullName evidence="1">Uncharacterized protein</fullName>
    </submittedName>
</protein>
<evidence type="ECO:0000313" key="1">
    <source>
        <dbReference type="EMBL" id="KAF6177041.1"/>
    </source>
</evidence>
<dbReference type="OrthoDB" id="2272314at2759"/>
<comment type="caution">
    <text evidence="1">The sequence shown here is derived from an EMBL/GenBank/DDBJ whole genome shotgun (WGS) entry which is preliminary data.</text>
</comment>
<keyword evidence="2" id="KW-1185">Reference proteome</keyword>
<accession>A0A7J7PC66</accession>
<evidence type="ECO:0000313" key="2">
    <source>
        <dbReference type="Proteomes" id="UP000541444"/>
    </source>
</evidence>
<name>A0A7J7PC66_9MAGN</name>
<dbReference type="EMBL" id="JACGCM010000004">
    <property type="protein sequence ID" value="KAF6177041.1"/>
    <property type="molecule type" value="Genomic_DNA"/>
</dbReference>
<proteinExistence type="predicted"/>
<reference evidence="1 2" key="1">
    <citation type="journal article" date="2020" name="IScience">
        <title>Genome Sequencing of the Endangered Kingdonia uniflora (Circaeasteraceae, Ranunculales) Reveals Potential Mechanisms of Evolutionary Specialization.</title>
        <authorList>
            <person name="Sun Y."/>
            <person name="Deng T."/>
            <person name="Zhang A."/>
            <person name="Moore M.J."/>
            <person name="Landis J.B."/>
            <person name="Lin N."/>
            <person name="Zhang H."/>
            <person name="Zhang X."/>
            <person name="Huang J."/>
            <person name="Zhang X."/>
            <person name="Sun H."/>
            <person name="Wang H."/>
        </authorList>
    </citation>
    <scope>NUCLEOTIDE SEQUENCE [LARGE SCALE GENOMIC DNA]</scope>
    <source>
        <strain evidence="1">TB1705</strain>
        <tissue evidence="1">Leaf</tissue>
    </source>
</reference>
<organism evidence="1 2">
    <name type="scientific">Kingdonia uniflora</name>
    <dbReference type="NCBI Taxonomy" id="39325"/>
    <lineage>
        <taxon>Eukaryota</taxon>
        <taxon>Viridiplantae</taxon>
        <taxon>Streptophyta</taxon>
        <taxon>Embryophyta</taxon>
        <taxon>Tracheophyta</taxon>
        <taxon>Spermatophyta</taxon>
        <taxon>Magnoliopsida</taxon>
        <taxon>Ranunculales</taxon>
        <taxon>Circaeasteraceae</taxon>
        <taxon>Kingdonia</taxon>
    </lineage>
</organism>
<dbReference type="Proteomes" id="UP000541444">
    <property type="component" value="Unassembled WGS sequence"/>
</dbReference>
<gene>
    <name evidence="1" type="ORF">GIB67_015916</name>
</gene>
<sequence>MVSKRNGDTSQKRDLILENICESAIKFTIWDEMLDEILIDLSHLPSTLGSKLGWSETSKKVRSQRKNLASNKRVVYSYGEQQPYSRDTEVANPHAHNNVTEAQFPPLLALSGITMNAPNLMNHVRNNNSELSNRSIAQRAKREHERIHHYVEQHYNSSDNDEAEHVNVNKDKVQLDDEAEHINVNQVEVQLGRHFMGQMDIVCIHCSTHHWRDEQQINSSNSDPRFGQCCLQGKIKHPELDPLPTELKEFYDGAG</sequence>
<dbReference type="AlphaFoldDB" id="A0A7J7PC66"/>